<name>A0A2N1NJT4_9GLOM</name>
<dbReference type="VEuPathDB" id="FungiDB:FUN_016397"/>
<organism evidence="1 2">
    <name type="scientific">Rhizophagus irregularis</name>
    <dbReference type="NCBI Taxonomy" id="588596"/>
    <lineage>
        <taxon>Eukaryota</taxon>
        <taxon>Fungi</taxon>
        <taxon>Fungi incertae sedis</taxon>
        <taxon>Mucoromycota</taxon>
        <taxon>Glomeromycotina</taxon>
        <taxon>Glomeromycetes</taxon>
        <taxon>Glomerales</taxon>
        <taxon>Glomeraceae</taxon>
        <taxon>Rhizophagus</taxon>
    </lineage>
</organism>
<proteinExistence type="predicted"/>
<gene>
    <name evidence="1" type="ORF">RhiirC2_709137</name>
</gene>
<dbReference type="VEuPathDB" id="FungiDB:RhiirFUN_013145"/>
<reference evidence="1 2" key="2">
    <citation type="submission" date="2017-10" db="EMBL/GenBank/DDBJ databases">
        <title>Extensive intraspecific genome diversity in a model arbuscular mycorrhizal fungus.</title>
        <authorList>
            <person name="Chen E.C.H."/>
            <person name="Morin E."/>
            <person name="Baudet D."/>
            <person name="Noel J."/>
            <person name="Ndikumana S."/>
            <person name="Charron P."/>
            <person name="St-Onge C."/>
            <person name="Giorgi J."/>
            <person name="Grigoriev I.V."/>
            <person name="Roux C."/>
            <person name="Martin F.M."/>
            <person name="Corradi N."/>
        </authorList>
    </citation>
    <scope>NUCLEOTIDE SEQUENCE [LARGE SCALE GENOMIC DNA]</scope>
    <source>
        <strain evidence="1 2">C2</strain>
    </source>
</reference>
<evidence type="ECO:0000313" key="2">
    <source>
        <dbReference type="Proteomes" id="UP000233469"/>
    </source>
</evidence>
<reference evidence="1 2" key="1">
    <citation type="submission" date="2016-04" db="EMBL/GenBank/DDBJ databases">
        <title>Genome analyses suggest a sexual origin of heterokaryosis in a supposedly ancient asexual fungus.</title>
        <authorList>
            <person name="Ropars J."/>
            <person name="Sedzielewska K."/>
            <person name="Noel J."/>
            <person name="Charron P."/>
            <person name="Farinelli L."/>
            <person name="Marton T."/>
            <person name="Kruger M."/>
            <person name="Pelin A."/>
            <person name="Brachmann A."/>
            <person name="Corradi N."/>
        </authorList>
    </citation>
    <scope>NUCLEOTIDE SEQUENCE [LARGE SCALE GENOMIC DNA]</scope>
    <source>
        <strain evidence="1 2">C2</strain>
    </source>
</reference>
<evidence type="ECO:0000313" key="1">
    <source>
        <dbReference type="EMBL" id="PKK74100.1"/>
    </source>
</evidence>
<sequence>MFHNLKRKFDEKFKIPKLPKGSIGFDDLPISIGQNISVKNYNHFLDSNESSGYKFEYNNGEVSIVDMSSREHAATVSLLQRYFNLPNGNNVWNPAIDVCGDAFHFSPAGNGVKIAADVAVYPAKSYVPDPPIPGLGPPPCDIRGHSHARIICEVAVGQNVAYWKNKCALWMTQPYVRCVLGIKLYELRTTRDPLGRFNRRMKAKLWRQGMAPQKWEFGTVQKCSNIPTGCVALGNPAYQVTIPISDLFYDPQIPGVYTPLVTFPHPAFMYGNFTIDLYNIQQKVLENQ</sequence>
<protein>
    <submittedName>
        <fullName evidence="1">Uncharacterized protein</fullName>
    </submittedName>
</protein>
<comment type="caution">
    <text evidence="1">The sequence shown here is derived from an EMBL/GenBank/DDBJ whole genome shotgun (WGS) entry which is preliminary data.</text>
</comment>
<dbReference type="EMBL" id="LLXL01000325">
    <property type="protein sequence ID" value="PKK74100.1"/>
    <property type="molecule type" value="Genomic_DNA"/>
</dbReference>
<accession>A0A2N1NJT4</accession>
<dbReference type="OrthoDB" id="2364950at2759"/>
<dbReference type="VEuPathDB" id="FungiDB:RhiirA1_457900"/>
<dbReference type="AlphaFoldDB" id="A0A2N1NJT4"/>
<dbReference type="Proteomes" id="UP000233469">
    <property type="component" value="Unassembled WGS sequence"/>
</dbReference>